<dbReference type="SUPFAM" id="SSF82714">
    <property type="entry name" value="Multidrug efflux transporter AcrB TolC docking domain, DN and DC subdomains"/>
    <property type="match status" value="2"/>
</dbReference>
<protein>
    <submittedName>
        <fullName evidence="2">AcrB/AcrD/AcrF family protein</fullName>
    </submittedName>
</protein>
<dbReference type="GO" id="GO:0042910">
    <property type="term" value="F:xenobiotic transmembrane transporter activity"/>
    <property type="evidence" value="ECO:0007669"/>
    <property type="project" value="TreeGrafter"/>
</dbReference>
<name>A0A428WYW6_AMYBA</name>
<dbReference type="EMBL" id="QHHU01000007">
    <property type="protein sequence ID" value="RSM48249.1"/>
    <property type="molecule type" value="Genomic_DNA"/>
</dbReference>
<dbReference type="RefSeq" id="WP_020640350.1">
    <property type="nucleotide sequence ID" value="NZ_QHHU01000007.1"/>
</dbReference>
<dbReference type="OrthoDB" id="3306666at2"/>
<evidence type="ECO:0000313" key="2">
    <source>
        <dbReference type="EMBL" id="RSM48249.1"/>
    </source>
</evidence>
<dbReference type="AlphaFoldDB" id="A0A428WYW6"/>
<organism evidence="2 3">
    <name type="scientific">Amycolatopsis balhimycina DSM 5908</name>
    <dbReference type="NCBI Taxonomy" id="1081091"/>
    <lineage>
        <taxon>Bacteria</taxon>
        <taxon>Bacillati</taxon>
        <taxon>Actinomycetota</taxon>
        <taxon>Actinomycetes</taxon>
        <taxon>Pseudonocardiales</taxon>
        <taxon>Pseudonocardiaceae</taxon>
        <taxon>Amycolatopsis</taxon>
    </lineage>
</organism>
<sequence length="1048" mass="113061">MLRWIVGSSLKGRFLVLALAGALLFFGSLQLKKSPVDVFPEFAPPRVEVQTLCVGLNTAEVESLVTVPLEQAFNGVAGIDTIRSKSVSGVSSIEMIFKQGTDVINAEQLVSERIGTVSHQLPTWAAPPVIRPPLSATSRAMHIGVSSKTVGLLDLSNIAYWTLRSRILRVPGVANVAIWGERLDLQQVQVDPKRLKAQNVTLTQVMEAASNAVDSGLLQFTNGAVLGTGGFVDTPNQRLGLQNLPPIVTTKDLAEVSVPRPDGTSVRLGDVADVLRDHPPLIGDAVINDGTGLMLVVEKFPWGNALDVDKGVEQAIDEMRPGLQGIDIDTTIFRPATFIQAALGNLTTSMVIGALLLVLMLGLFLWDWRTALISVVAIPLSVVTVGLILDSQGYTINTMILAGLVIALGDVVDDAIVDVENVFRRLKQHRAENPEATRRATARVILSASIEVRKAIIYATAIEVAAVSPVILLPGLSGSFFRPLALAYSLAILASMSVALTVTPALCLILLRKTKFERRESPVVRWLAPRYTRLLQRVVRHPYRAFAGAGVVLIAGIVVFPLLSASLFPEFKERGFLIHWITKPGTSLAEERRIVESISKDLRAIPGVRNFGSHIGQAFLAEEIAGVDFGENWISIDPDVDYESTVAAVEDVVNSYPGMFHNVETYLAERIDEVLTGSSYPITVRIFGTDLPTMRAKADEVRKLLADVPGTTDAKVELQQDEPQLQVTVNLDAAQKYGLKPGDVRRAAGTLVAGEEVGDIYRGGKTYDVQVWSTPQTRQSVTDIGNLVLDTPTNTQVKLSDVADIRVVPVPNSIRHENTARRIDVTANVSGRDLNDVVGDVQQKLRDVQYPQGFHAELLGTFQERQAAQNQILLVAIGAAVAILLLLHSAFRNWRMTVLAFVALPMAVVGGILAALINGGMLSLGALVGLFTVFGIAARNGIMLISHFHHLNEVEGMPFGVELVLRGSRERLRPIVMTALATGLAVLPLVVAGDIPGHEIEHPMAVVIAGGLVTSTLLNLFVLPALYLRFGKAGRPAEIGSSHAPQHV</sequence>
<accession>A0A428WYW6</accession>
<keyword evidence="3" id="KW-1185">Reference proteome</keyword>
<dbReference type="InterPro" id="IPR027463">
    <property type="entry name" value="AcrB_DN_DC_subdom"/>
</dbReference>
<feature type="transmembrane region" description="Helical" evidence="1">
    <location>
        <begin position="1005"/>
        <end position="1028"/>
    </location>
</feature>
<dbReference type="InterPro" id="IPR001036">
    <property type="entry name" value="Acrflvin-R"/>
</dbReference>
<feature type="transmembrane region" description="Helical" evidence="1">
    <location>
        <begin position="872"/>
        <end position="891"/>
    </location>
</feature>
<proteinExistence type="predicted"/>
<dbReference type="Gene3D" id="1.20.1640.10">
    <property type="entry name" value="Multidrug efflux transporter AcrB transmembrane domain"/>
    <property type="match status" value="2"/>
</dbReference>
<dbReference type="Gene3D" id="3.30.70.1320">
    <property type="entry name" value="Multidrug efflux transporter AcrB pore domain like"/>
    <property type="match status" value="1"/>
</dbReference>
<keyword evidence="1" id="KW-0472">Membrane</keyword>
<dbReference type="PANTHER" id="PTHR32063">
    <property type="match status" value="1"/>
</dbReference>
<dbReference type="Pfam" id="PF00873">
    <property type="entry name" value="ACR_tran"/>
    <property type="match status" value="1"/>
</dbReference>
<feature type="transmembrane region" description="Helical" evidence="1">
    <location>
        <begin position="485"/>
        <end position="511"/>
    </location>
</feature>
<dbReference type="PANTHER" id="PTHR32063:SF4">
    <property type="entry name" value="SLR6043 PROTEIN"/>
    <property type="match status" value="1"/>
</dbReference>
<dbReference type="Gene3D" id="3.30.2090.10">
    <property type="entry name" value="Multidrug efflux transporter AcrB TolC docking domain, DN and DC subdomains"/>
    <property type="match status" value="2"/>
</dbReference>
<feature type="transmembrane region" description="Helical" evidence="1">
    <location>
        <begin position="455"/>
        <end position="473"/>
    </location>
</feature>
<dbReference type="Gene3D" id="3.30.70.1440">
    <property type="entry name" value="Multidrug efflux transporter AcrB pore domain"/>
    <property type="match status" value="1"/>
</dbReference>
<reference evidence="2 3" key="1">
    <citation type="submission" date="2018-05" db="EMBL/GenBank/DDBJ databases">
        <title>Evolution of GPA BGCs.</title>
        <authorList>
            <person name="Waglechner N."/>
            <person name="Wright G.D."/>
        </authorList>
    </citation>
    <scope>NUCLEOTIDE SEQUENCE [LARGE SCALE GENOMIC DNA]</scope>
    <source>
        <strain evidence="2 3">DSM 5908</strain>
    </source>
</reference>
<evidence type="ECO:0000313" key="3">
    <source>
        <dbReference type="Proteomes" id="UP000286716"/>
    </source>
</evidence>
<comment type="caution">
    <text evidence="2">The sequence shown here is derived from an EMBL/GenBank/DDBJ whole genome shotgun (WGS) entry which is preliminary data.</text>
</comment>
<dbReference type="SUPFAM" id="SSF82693">
    <property type="entry name" value="Multidrug efflux transporter AcrB pore domain, PN1, PN2, PC1 and PC2 subdomains"/>
    <property type="match status" value="2"/>
</dbReference>
<gene>
    <name evidence="2" type="ORF">DMA12_07110</name>
</gene>
<dbReference type="GO" id="GO:0005886">
    <property type="term" value="C:plasma membrane"/>
    <property type="evidence" value="ECO:0007669"/>
    <property type="project" value="TreeGrafter"/>
</dbReference>
<dbReference type="Gene3D" id="3.30.70.1430">
    <property type="entry name" value="Multidrug efflux transporter AcrB pore domain"/>
    <property type="match status" value="2"/>
</dbReference>
<evidence type="ECO:0000256" key="1">
    <source>
        <dbReference type="SAM" id="Phobius"/>
    </source>
</evidence>
<dbReference type="PRINTS" id="PR00702">
    <property type="entry name" value="ACRIFLAVINRP"/>
</dbReference>
<feature type="transmembrane region" description="Helical" evidence="1">
    <location>
        <begin position="371"/>
        <end position="389"/>
    </location>
</feature>
<keyword evidence="1" id="KW-0812">Transmembrane</keyword>
<dbReference type="SUPFAM" id="SSF82866">
    <property type="entry name" value="Multidrug efflux transporter AcrB transmembrane domain"/>
    <property type="match status" value="2"/>
</dbReference>
<feature type="transmembrane region" description="Helical" evidence="1">
    <location>
        <begin position="543"/>
        <end position="563"/>
    </location>
</feature>
<feature type="transmembrane region" description="Helical" evidence="1">
    <location>
        <begin position="898"/>
        <end position="917"/>
    </location>
</feature>
<dbReference type="Proteomes" id="UP000286716">
    <property type="component" value="Unassembled WGS sequence"/>
</dbReference>
<feature type="transmembrane region" description="Helical" evidence="1">
    <location>
        <begin position="923"/>
        <end position="942"/>
    </location>
</feature>
<feature type="transmembrane region" description="Helical" evidence="1">
    <location>
        <begin position="975"/>
        <end position="993"/>
    </location>
</feature>
<feature type="transmembrane region" description="Helical" evidence="1">
    <location>
        <begin position="342"/>
        <end position="364"/>
    </location>
</feature>
<keyword evidence="1" id="KW-1133">Transmembrane helix</keyword>